<feature type="domain" description="Peptidase M16 middle/third" evidence="9">
    <location>
        <begin position="305"/>
        <end position="586"/>
    </location>
</feature>
<evidence type="ECO:0000259" key="8">
    <source>
        <dbReference type="Pfam" id="PF05193"/>
    </source>
</evidence>
<keyword evidence="4 10" id="KW-0378">Hydrolase</keyword>
<sequence>MVHLGSKTYENEQEYKNFLANHGGASNAHTKSEQTVYHFNVDNDYYQKTVDIFSKMLTEPLFKQEVMSREIKAIQNEYLLNYQNDHRRVYNLQKSLINKNNPFSKFSTGNIETLSSLKSDDLLKFHSKHYIGKNISIASVSNMSLEKQRKLIESEFAILSKQQNFDKKLNFSNCQFDDLKNVFVRLKPVKFANKAIIIWPLKSFYKKWDCSERNIISHCLGHEGNGSILNLLKFENLAKSLTVTTSDFEFGSKIEMVINLTPNGQENYKSVFGIVLNYIDLLAKSEKSYFKNLNEELNLIQETKFNSRSKRSASLESINIATNIFRYGIENSIKGPFVKKKFKFKKLIKLLNFILVPENCFFILFDNDLNENNCEIEKWYKIKYKKSQISSSLEKLNLNINNKFSVSLNLPKQNLFLPEKKQNFTKKFENFEMVKFFENSSLKCWHKESNFGTSKCRIDFEINDFVTTKNIENYIKSKIRIKILNNRLKKNLYDALICGYFFKIKIIHSGHKLYCSGYTEKAILVISEFLNVLQSTKIQNFEFQNAIFSLKKKLKNSLIKRSNRFCNDKCDEILNERYWNFKAQLDCVDKLNLTKNDIELFSQNWNCSQKGCQLLITGKSDQNFKKSIIEKLKSLNLILNSEKWFKNQSTFIKPGNNFYEFDHPIEKNNCVRIVFELGDYDSLSESKAMVLSRLLKQPFFNHIRTQNCRSYLVHSGYFYKNSNFQKFRQIVFSSIGNVPFKHT</sequence>
<dbReference type="InterPro" id="IPR032632">
    <property type="entry name" value="Peptidase_M16_M"/>
</dbReference>
<dbReference type="Pfam" id="PF00675">
    <property type="entry name" value="Peptidase_M16"/>
    <property type="match status" value="1"/>
</dbReference>
<protein>
    <submittedName>
        <fullName evidence="10">Metalloprotease, variant 2</fullName>
        <ecNumber evidence="10">3.4.24.56</ecNumber>
    </submittedName>
</protein>
<evidence type="ECO:0000313" key="11">
    <source>
        <dbReference type="Proteomes" id="UP001439008"/>
    </source>
</evidence>
<comment type="caution">
    <text evidence="10">The sequence shown here is derived from an EMBL/GenBank/DDBJ whole genome shotgun (WGS) entry which is preliminary data.</text>
</comment>
<evidence type="ECO:0000256" key="4">
    <source>
        <dbReference type="ARBA" id="ARBA00022801"/>
    </source>
</evidence>
<feature type="domain" description="Peptidase M16 C-terminal" evidence="8">
    <location>
        <begin position="117"/>
        <end position="285"/>
    </location>
</feature>
<evidence type="ECO:0000313" key="10">
    <source>
        <dbReference type="EMBL" id="MES1918899.1"/>
    </source>
</evidence>
<dbReference type="Gene3D" id="3.30.830.10">
    <property type="entry name" value="Metalloenzyme, LuxS/M16 peptidase-like"/>
    <property type="match status" value="4"/>
</dbReference>
<evidence type="ECO:0000256" key="3">
    <source>
        <dbReference type="ARBA" id="ARBA00022723"/>
    </source>
</evidence>
<reference evidence="10 11" key="1">
    <citation type="journal article" date="2024" name="BMC Biol.">
        <title>Comparative genomics of Ascetosporea gives new insight into the evolutionary basis for animal parasitism in Rhizaria.</title>
        <authorList>
            <person name="Hiltunen Thoren M."/>
            <person name="Onut-Brannstrom I."/>
            <person name="Alfjorden A."/>
            <person name="Peckova H."/>
            <person name="Swords F."/>
            <person name="Hooper C."/>
            <person name="Holzer A.S."/>
            <person name="Bass D."/>
            <person name="Burki F."/>
        </authorList>
    </citation>
    <scope>NUCLEOTIDE SEQUENCE [LARGE SCALE GENOMIC DNA]</scope>
    <source>
        <strain evidence="10">20-A016</strain>
    </source>
</reference>
<evidence type="ECO:0000259" key="7">
    <source>
        <dbReference type="Pfam" id="PF00675"/>
    </source>
</evidence>
<gene>
    <name evidence="10" type="primary">STE23</name>
    <name evidence="10" type="ORF">MHBO_000793</name>
</gene>
<evidence type="ECO:0000256" key="6">
    <source>
        <dbReference type="ARBA" id="ARBA00023049"/>
    </source>
</evidence>
<keyword evidence="11" id="KW-1185">Reference proteome</keyword>
<keyword evidence="6 10" id="KW-0482">Metalloprotease</keyword>
<dbReference type="EMBL" id="JBDODL010000151">
    <property type="protein sequence ID" value="MES1918899.1"/>
    <property type="molecule type" value="Genomic_DNA"/>
</dbReference>
<feature type="domain" description="Peptidase M16 N-terminal" evidence="7">
    <location>
        <begin position="1"/>
        <end position="92"/>
    </location>
</feature>
<proteinExistence type="inferred from homology"/>
<evidence type="ECO:0000256" key="2">
    <source>
        <dbReference type="ARBA" id="ARBA00022670"/>
    </source>
</evidence>
<dbReference type="Pfam" id="PF05193">
    <property type="entry name" value="Peptidase_M16_C"/>
    <property type="match status" value="1"/>
</dbReference>
<dbReference type="InterPro" id="IPR007863">
    <property type="entry name" value="Peptidase_M16_C"/>
</dbReference>
<dbReference type="GO" id="GO:0004222">
    <property type="term" value="F:metalloendopeptidase activity"/>
    <property type="evidence" value="ECO:0007669"/>
    <property type="project" value="UniProtKB-EC"/>
</dbReference>
<dbReference type="PANTHER" id="PTHR43690:SF18">
    <property type="entry name" value="INSULIN-DEGRADING ENZYME-RELATED"/>
    <property type="match status" value="1"/>
</dbReference>
<dbReference type="InterPro" id="IPR011765">
    <property type="entry name" value="Pept_M16_N"/>
</dbReference>
<evidence type="ECO:0000256" key="1">
    <source>
        <dbReference type="ARBA" id="ARBA00007261"/>
    </source>
</evidence>
<dbReference type="Pfam" id="PF16187">
    <property type="entry name" value="Peptidase_M16_M"/>
    <property type="match status" value="1"/>
</dbReference>
<comment type="similarity">
    <text evidence="1">Belongs to the peptidase M16 family.</text>
</comment>
<dbReference type="Proteomes" id="UP001439008">
    <property type="component" value="Unassembled WGS sequence"/>
</dbReference>
<evidence type="ECO:0000259" key="9">
    <source>
        <dbReference type="Pfam" id="PF16187"/>
    </source>
</evidence>
<dbReference type="EC" id="3.4.24.56" evidence="10"/>
<evidence type="ECO:0000256" key="5">
    <source>
        <dbReference type="ARBA" id="ARBA00022833"/>
    </source>
</evidence>
<keyword evidence="5" id="KW-0862">Zinc</keyword>
<accession>A0ABV2AHH9</accession>
<keyword evidence="3" id="KW-0479">Metal-binding</keyword>
<keyword evidence="2" id="KW-0645">Protease</keyword>
<dbReference type="PANTHER" id="PTHR43690">
    <property type="entry name" value="NARDILYSIN"/>
    <property type="match status" value="1"/>
</dbReference>
<organism evidence="10 11">
    <name type="scientific">Bonamia ostreae</name>
    <dbReference type="NCBI Taxonomy" id="126728"/>
    <lineage>
        <taxon>Eukaryota</taxon>
        <taxon>Sar</taxon>
        <taxon>Rhizaria</taxon>
        <taxon>Endomyxa</taxon>
        <taxon>Ascetosporea</taxon>
        <taxon>Haplosporida</taxon>
        <taxon>Bonamia</taxon>
    </lineage>
</organism>
<dbReference type="InterPro" id="IPR011249">
    <property type="entry name" value="Metalloenz_LuxS/M16"/>
</dbReference>
<dbReference type="SUPFAM" id="SSF63411">
    <property type="entry name" value="LuxS/MPP-like metallohydrolase"/>
    <property type="match status" value="4"/>
</dbReference>
<name>A0ABV2AHH9_9EUKA</name>
<dbReference type="InterPro" id="IPR050626">
    <property type="entry name" value="Peptidase_M16"/>
</dbReference>